<keyword evidence="2" id="KW-1185">Reference proteome</keyword>
<dbReference type="EMBL" id="CAXIEN010000011">
    <property type="protein sequence ID" value="CAL1264182.1"/>
    <property type="molecule type" value="Genomic_DNA"/>
</dbReference>
<dbReference type="Proteomes" id="UP001497382">
    <property type="component" value="Unassembled WGS sequence"/>
</dbReference>
<proteinExistence type="predicted"/>
<name>A0AAV1YYH9_9ARAC</name>
<evidence type="ECO:0000313" key="1">
    <source>
        <dbReference type="EMBL" id="CAL1264182.1"/>
    </source>
</evidence>
<protein>
    <submittedName>
        <fullName evidence="1">Uncharacterized protein</fullName>
    </submittedName>
</protein>
<accession>A0AAV1YYH9</accession>
<dbReference type="AlphaFoldDB" id="A0AAV1YYH9"/>
<feature type="non-terminal residue" evidence="1">
    <location>
        <position position="185"/>
    </location>
</feature>
<evidence type="ECO:0000313" key="2">
    <source>
        <dbReference type="Proteomes" id="UP001497382"/>
    </source>
</evidence>
<comment type="caution">
    <text evidence="1">The sequence shown here is derived from an EMBL/GenBank/DDBJ whole genome shotgun (WGS) entry which is preliminary data.</text>
</comment>
<gene>
    <name evidence="1" type="ORF">LARSCL_LOCUS1875</name>
</gene>
<reference evidence="1 2" key="1">
    <citation type="submission" date="2024-04" db="EMBL/GenBank/DDBJ databases">
        <authorList>
            <person name="Rising A."/>
            <person name="Reimegard J."/>
            <person name="Sonavane S."/>
            <person name="Akerstrom W."/>
            <person name="Nylinder S."/>
            <person name="Hedman E."/>
            <person name="Kallberg Y."/>
        </authorList>
    </citation>
    <scope>NUCLEOTIDE SEQUENCE [LARGE SCALE GENOMIC DNA]</scope>
</reference>
<feature type="non-terminal residue" evidence="1">
    <location>
        <position position="1"/>
    </location>
</feature>
<organism evidence="1 2">
    <name type="scientific">Larinioides sclopetarius</name>
    <dbReference type="NCBI Taxonomy" id="280406"/>
    <lineage>
        <taxon>Eukaryota</taxon>
        <taxon>Metazoa</taxon>
        <taxon>Ecdysozoa</taxon>
        <taxon>Arthropoda</taxon>
        <taxon>Chelicerata</taxon>
        <taxon>Arachnida</taxon>
        <taxon>Araneae</taxon>
        <taxon>Araneomorphae</taxon>
        <taxon>Entelegynae</taxon>
        <taxon>Araneoidea</taxon>
        <taxon>Araneidae</taxon>
        <taxon>Larinioides</taxon>
    </lineage>
</organism>
<sequence length="185" mass="21034">IQWLYNAILKTQLNFYARYRPLLCRRNCILESKGDEENYVSYFGNIPIFVKQTAYFQNQNPSSSLTSGFDSGISSYGISICSDPLSCILSFVSAFTNAVQSSKILSDVFDINQSSPSIFRRFHYDNIFPTAPNHGLTFPHFISNHACQPLEENFNFLEAPIMACRWVRRTSSLCRAGKRSVAAER</sequence>